<name>A0A5E4MTA0_9HEMI</name>
<sequence>MTYDNPNLIYSHCMAHVLNLVIEDSTESCLLAENLYGLLEETARYLYCNIFYQITGEQHKTHAKLYRIRKICETREWSKHKALASIIDPEEDVLESCKFCNFHLFLVEVIGGSFDSKTKFTAHTLLETWSQFQTSFAAMIILNLFSITSPVSKFLQSYALDYLRA</sequence>
<keyword evidence="2" id="KW-1185">Reference proteome</keyword>
<dbReference type="EMBL" id="CABPRJ010001426">
    <property type="protein sequence ID" value="VVC35453.1"/>
    <property type="molecule type" value="Genomic_DNA"/>
</dbReference>
<reference evidence="1 2" key="1">
    <citation type="submission" date="2019-08" db="EMBL/GenBank/DDBJ databases">
        <authorList>
            <person name="Alioto T."/>
            <person name="Alioto T."/>
            <person name="Gomez Garrido J."/>
        </authorList>
    </citation>
    <scope>NUCLEOTIDE SEQUENCE [LARGE SCALE GENOMIC DNA]</scope>
</reference>
<protein>
    <submittedName>
        <fullName evidence="1">Uncharacterized protein</fullName>
    </submittedName>
</protein>
<dbReference type="AlphaFoldDB" id="A0A5E4MTA0"/>
<dbReference type="OrthoDB" id="6624196at2759"/>
<gene>
    <name evidence="1" type="ORF">CINCED_3A014240</name>
</gene>
<accession>A0A5E4MTA0</accession>
<dbReference type="Proteomes" id="UP000325440">
    <property type="component" value="Unassembled WGS sequence"/>
</dbReference>
<organism evidence="1 2">
    <name type="scientific">Cinara cedri</name>
    <dbReference type="NCBI Taxonomy" id="506608"/>
    <lineage>
        <taxon>Eukaryota</taxon>
        <taxon>Metazoa</taxon>
        <taxon>Ecdysozoa</taxon>
        <taxon>Arthropoda</taxon>
        <taxon>Hexapoda</taxon>
        <taxon>Insecta</taxon>
        <taxon>Pterygota</taxon>
        <taxon>Neoptera</taxon>
        <taxon>Paraneoptera</taxon>
        <taxon>Hemiptera</taxon>
        <taxon>Sternorrhyncha</taxon>
        <taxon>Aphidomorpha</taxon>
        <taxon>Aphidoidea</taxon>
        <taxon>Aphididae</taxon>
        <taxon>Lachninae</taxon>
        <taxon>Cinara</taxon>
    </lineage>
</organism>
<evidence type="ECO:0000313" key="1">
    <source>
        <dbReference type="EMBL" id="VVC35453.1"/>
    </source>
</evidence>
<proteinExistence type="predicted"/>
<evidence type="ECO:0000313" key="2">
    <source>
        <dbReference type="Proteomes" id="UP000325440"/>
    </source>
</evidence>